<organism evidence="1 2">
    <name type="scientific">Lactococcus lactis subsp. cremoris</name>
    <name type="common">Streptococcus cremoris</name>
    <dbReference type="NCBI Taxonomy" id="1359"/>
    <lineage>
        <taxon>Bacteria</taxon>
        <taxon>Bacillati</taxon>
        <taxon>Bacillota</taxon>
        <taxon>Bacilli</taxon>
        <taxon>Lactobacillales</taxon>
        <taxon>Streptococcaceae</taxon>
        <taxon>Lactococcus</taxon>
    </lineage>
</organism>
<evidence type="ECO:0000313" key="1">
    <source>
        <dbReference type="EMBL" id="WMF94244.1"/>
    </source>
</evidence>
<evidence type="ECO:0000313" key="2">
    <source>
        <dbReference type="Proteomes" id="UP000191806"/>
    </source>
</evidence>
<gene>
    <name evidence="1" type="ORF">LLJM1_05820</name>
</gene>
<proteinExistence type="predicted"/>
<dbReference type="Proteomes" id="UP000191806">
    <property type="component" value="Plasmid pJM1I"/>
</dbReference>
<dbReference type="RefSeq" id="WP_086383696.1">
    <property type="nucleotide sequence ID" value="NZ_CP068663.1"/>
</dbReference>
<keyword evidence="1" id="KW-0614">Plasmid</keyword>
<name>A0AAF0P396_LACLC</name>
<dbReference type="EMBL" id="CP121225">
    <property type="protein sequence ID" value="WMF94244.1"/>
    <property type="molecule type" value="Genomic_DNA"/>
</dbReference>
<reference evidence="1" key="1">
    <citation type="submission" date="2023-03" db="EMBL/GenBank/DDBJ databases">
        <title>Lactococcal genome sequencing project.</title>
        <authorList>
            <person name="McDonnell B."/>
        </authorList>
    </citation>
    <scope>NUCLEOTIDE SEQUENCE</scope>
    <source>
        <strain evidence="1">JM1</strain>
        <plasmid evidence="1">pJM1I</plasmid>
    </source>
</reference>
<accession>A0AAF0P396</accession>
<dbReference type="AlphaFoldDB" id="A0AAF0P396"/>
<geneLocation type="plasmid" evidence="1 2">
    <name>pJM1I</name>
</geneLocation>
<protein>
    <submittedName>
        <fullName evidence="1">Uncharacterized protein</fullName>
    </submittedName>
</protein>
<sequence>MAFKTGKNQKHKINDKFGIATFSEKLFCDGVINCVNDGLINKTSRSLANYIVSSEVVRSMQRYELLTNTAETVGKSRIIFGSGDHLGPLQEQNDTSRKLREMVEVVSIAQRINEINGSGEMYAYMATLTRPNTAKGKLKDTFTNARSRVSKLVKSLADGVSRGNGLQLVGGAYLGALASHELTLNKAVLDAGGVHGLYNDHTHLIILADHKLDVNATADVIFDKWQSLNKDFQLARGAFDFREAYTTENDDSELDVVMSAVIESMKYAVKPSTWNQLDKTATSQYQREIFSEVYNSLARAKRKVSYGILYDAKSFLTKFASFDNAMALSMSTKFPDVVTQLVELNRKSGRFESRHVRELTGDEVLYYNRGLIENILVSDEMDADIQDYLDKELSKNTTAGKRRLYFELFKTMDFVKSVDDLLARMDSFVLSLQHKNPKKANDIAILRDAVEQNITYTVDVPSEEPYGMNDVIPPDAIGQGNFKVFPPNTVFVKERRRRDYLRISAESHIEHQKEMMVEFQKHFDKVFDNFDDELKNDEMFFYKIYSKFGLNYLDAKKDKNVNLFVHFDASVSDYFEEII</sequence>